<dbReference type="InterPro" id="IPR003660">
    <property type="entry name" value="HAMP_dom"/>
</dbReference>
<dbReference type="PROSITE" id="PS50885">
    <property type="entry name" value="HAMP"/>
    <property type="match status" value="1"/>
</dbReference>
<evidence type="ECO:0000256" key="9">
    <source>
        <dbReference type="PROSITE-ProRule" id="PRU00284"/>
    </source>
</evidence>
<protein>
    <submittedName>
        <fullName evidence="13">Methyl-accepting chemotaxis protein</fullName>
    </submittedName>
</protein>
<proteinExistence type="inferred from homology"/>
<evidence type="ECO:0000256" key="5">
    <source>
        <dbReference type="ARBA" id="ARBA00022989"/>
    </source>
</evidence>
<dbReference type="EMBL" id="CBTY010000009">
    <property type="protein sequence ID" value="CDI05909.1"/>
    <property type="molecule type" value="Genomic_DNA"/>
</dbReference>
<evidence type="ECO:0000313" key="13">
    <source>
        <dbReference type="EMBL" id="CDI05909.1"/>
    </source>
</evidence>
<evidence type="ECO:0000256" key="8">
    <source>
        <dbReference type="ARBA" id="ARBA00029447"/>
    </source>
</evidence>
<keyword evidence="5 10" id="KW-1133">Transmembrane helix</keyword>
<keyword evidence="14" id="KW-1185">Reference proteome</keyword>
<feature type="domain" description="HAMP" evidence="12">
    <location>
        <begin position="309"/>
        <end position="362"/>
    </location>
</feature>
<evidence type="ECO:0000256" key="3">
    <source>
        <dbReference type="ARBA" id="ARBA00022500"/>
    </source>
</evidence>
<evidence type="ECO:0000256" key="4">
    <source>
        <dbReference type="ARBA" id="ARBA00022692"/>
    </source>
</evidence>
<dbReference type="Pfam" id="PF00015">
    <property type="entry name" value="MCPsignal"/>
    <property type="match status" value="1"/>
</dbReference>
<evidence type="ECO:0000256" key="6">
    <source>
        <dbReference type="ARBA" id="ARBA00023136"/>
    </source>
</evidence>
<dbReference type="InterPro" id="IPR029151">
    <property type="entry name" value="Sensor-like_sf"/>
</dbReference>
<dbReference type="PANTHER" id="PTHR32089:SF112">
    <property type="entry name" value="LYSOZYME-LIKE PROTEIN-RELATED"/>
    <property type="match status" value="1"/>
</dbReference>
<dbReference type="GO" id="GO:0007165">
    <property type="term" value="P:signal transduction"/>
    <property type="evidence" value="ECO:0007669"/>
    <property type="project" value="UniProtKB-KW"/>
</dbReference>
<evidence type="ECO:0000256" key="10">
    <source>
        <dbReference type="SAM" id="Phobius"/>
    </source>
</evidence>
<feature type="transmembrane region" description="Helical" evidence="10">
    <location>
        <begin position="12"/>
        <end position="33"/>
    </location>
</feature>
<dbReference type="RefSeq" id="WP_048196248.1">
    <property type="nucleotide sequence ID" value="NZ_CBTY010000009.1"/>
</dbReference>
<dbReference type="SUPFAM" id="SSF103190">
    <property type="entry name" value="Sensory domain-like"/>
    <property type="match status" value="1"/>
</dbReference>
<sequence>MKNILTRSLNVKLICLFLTVAMIPMVVISVISFSNSQESLEQRASDQLKTLTNDRAKSLEQLNVFRIQQLVQAAQTPEIIDAALGSEDPTALDNVLNRIRESTGGESGYHNFRIVSIDGDVLYAQDRSMIGQSYFSNKFFQMGLERPYREYTQDSQKRVAVTTVPIFDQQNKKIGVLIAQTGVPALDQVLLDREGLGETGETYIVNFDKVMISPSRFSEGLEFVQRVDTLPVKECVERGKDISALIYPDYRGVPIFGTSKCEPELGFVVIAEFDVAEIVAPVVALQNMYVITGSIIAAVVGTFAFFMSKSISRPIRDAADVAKKISEGNLTATIPESKAKDEIGILVNSERQMVENLKKVLGEVQIASQSVSSSAQQFSASGTELNSAIQQIATTVDQVSRGSQTQAQRIEKSKHVVEELAKSMNDLSTNAKESVEISNQVGLLSEKGTESAKEAGERMNKIIRVTNESAQKVKALAEKTNEITAVLEVIKQIADQTNLLALNAAIEAARAGEAGRGFAVVADEVRRLAESSARSSDEIDSKLKQIQEHAQQVVGEIETSANEVNQGKMVIDSSLKTLHDIAANIRNVSDTVRNLSESTYQQMIKVKTVSEDVVEIAAVSEENAAATEEASAAVEEQTSQTHEISNAANQLADLAMQLQSTVAKFKLELNENSEERKQAPNQQSILAKIRLTKN</sequence>
<dbReference type="GO" id="GO:0004888">
    <property type="term" value="F:transmembrane signaling receptor activity"/>
    <property type="evidence" value="ECO:0007669"/>
    <property type="project" value="InterPro"/>
</dbReference>
<evidence type="ECO:0000259" key="12">
    <source>
        <dbReference type="PROSITE" id="PS50885"/>
    </source>
</evidence>
<dbReference type="GO" id="GO:0006935">
    <property type="term" value="P:chemotaxis"/>
    <property type="evidence" value="ECO:0007669"/>
    <property type="project" value="UniProtKB-KW"/>
</dbReference>
<dbReference type="Pfam" id="PF02743">
    <property type="entry name" value="dCache_1"/>
    <property type="match status" value="1"/>
</dbReference>
<keyword evidence="2" id="KW-1003">Cell membrane</keyword>
<dbReference type="InterPro" id="IPR033479">
    <property type="entry name" value="dCache_1"/>
</dbReference>
<dbReference type="STRING" id="1407055.NITUZ_40075"/>
<keyword evidence="6 10" id="KW-0472">Membrane</keyword>
<name>V6ATK1_9ARCH</name>
<dbReference type="CDD" id="cd06225">
    <property type="entry name" value="HAMP"/>
    <property type="match status" value="1"/>
</dbReference>
<organism evidence="13 14">
    <name type="scientific">Candidatus Nitrosotenuis uzonensis</name>
    <dbReference type="NCBI Taxonomy" id="1407055"/>
    <lineage>
        <taxon>Archaea</taxon>
        <taxon>Nitrososphaerota</taxon>
        <taxon>Candidatus Nitrosotenuis</taxon>
    </lineage>
</organism>
<dbReference type="SMART" id="SM00304">
    <property type="entry name" value="HAMP"/>
    <property type="match status" value="2"/>
</dbReference>
<feature type="domain" description="Methyl-accepting transducer" evidence="11">
    <location>
        <begin position="381"/>
        <end position="638"/>
    </location>
</feature>
<dbReference type="PRINTS" id="PR00260">
    <property type="entry name" value="CHEMTRNSDUCR"/>
</dbReference>
<dbReference type="OrthoDB" id="2830at2157"/>
<dbReference type="CDD" id="cd18773">
    <property type="entry name" value="PDC1_HK_sensor"/>
    <property type="match status" value="1"/>
</dbReference>
<reference evidence="13 14" key="1">
    <citation type="journal article" date="2013" name="PLoS ONE">
        <title>Enrichment and Genome Sequence of the Group I.1a Ammonia-Oxidizing Archaeon ?Ca. Nitrosotenuis uzonensis? Representing a Clade Globally.</title>
        <authorList>
            <person name="Lebedeva E.V."/>
            <person name="Hatzenpichler R."/>
            <person name="Pelletier E."/>
            <person name="Schuster N."/>
            <person name="Hauzmayer S."/>
            <person name="Bulaev A."/>
            <person name="Grigor'eva N.V."/>
            <person name="Galushko A."/>
            <person name="Schmid M."/>
            <person name="Palatinszky M."/>
            <person name="Le Paslier D."/>
            <person name="Daims H."/>
            <person name="Wagner M."/>
        </authorList>
    </citation>
    <scope>NUCLEOTIDE SEQUENCE [LARGE SCALE GENOMIC DNA]</scope>
    <source>
        <strain evidence="13 14">N4</strain>
    </source>
</reference>
<evidence type="ECO:0000256" key="1">
    <source>
        <dbReference type="ARBA" id="ARBA00004651"/>
    </source>
</evidence>
<comment type="caution">
    <text evidence="13">The sequence shown here is derived from an EMBL/GenBank/DDBJ whole genome shotgun (WGS) entry which is preliminary data.</text>
</comment>
<dbReference type="SMART" id="SM00283">
    <property type="entry name" value="MA"/>
    <property type="match status" value="1"/>
</dbReference>
<dbReference type="SUPFAM" id="SSF58104">
    <property type="entry name" value="Methyl-accepting chemotaxis protein (MCP) signaling domain"/>
    <property type="match status" value="1"/>
</dbReference>
<evidence type="ECO:0000259" key="11">
    <source>
        <dbReference type="PROSITE" id="PS50111"/>
    </source>
</evidence>
<dbReference type="PROSITE" id="PS50111">
    <property type="entry name" value="CHEMOTAXIS_TRANSDUC_2"/>
    <property type="match status" value="1"/>
</dbReference>
<dbReference type="GO" id="GO:0005886">
    <property type="term" value="C:plasma membrane"/>
    <property type="evidence" value="ECO:0007669"/>
    <property type="project" value="UniProtKB-SubCell"/>
</dbReference>
<dbReference type="InterPro" id="IPR004090">
    <property type="entry name" value="Chemotax_Me-accpt_rcpt"/>
</dbReference>
<gene>
    <name evidence="13" type="ORF">NITUZ_40075</name>
</gene>
<dbReference type="Proteomes" id="UP000018159">
    <property type="component" value="Unassembled WGS sequence"/>
</dbReference>
<evidence type="ECO:0000256" key="2">
    <source>
        <dbReference type="ARBA" id="ARBA00022475"/>
    </source>
</evidence>
<dbReference type="Gene3D" id="1.10.287.950">
    <property type="entry name" value="Methyl-accepting chemotaxis protein"/>
    <property type="match status" value="1"/>
</dbReference>
<evidence type="ECO:0000256" key="7">
    <source>
        <dbReference type="ARBA" id="ARBA00023224"/>
    </source>
</evidence>
<keyword evidence="3" id="KW-0145">Chemotaxis</keyword>
<dbReference type="Pfam" id="PF00672">
    <property type="entry name" value="HAMP"/>
    <property type="match status" value="1"/>
</dbReference>
<dbReference type="InterPro" id="IPR004089">
    <property type="entry name" value="MCPsignal_dom"/>
</dbReference>
<dbReference type="AlphaFoldDB" id="V6ATK1"/>
<keyword evidence="7 9" id="KW-0807">Transducer</keyword>
<dbReference type="PANTHER" id="PTHR32089">
    <property type="entry name" value="METHYL-ACCEPTING CHEMOTAXIS PROTEIN MCPB"/>
    <property type="match status" value="1"/>
</dbReference>
<keyword evidence="4 10" id="KW-0812">Transmembrane</keyword>
<evidence type="ECO:0000313" key="14">
    <source>
        <dbReference type="Proteomes" id="UP000018159"/>
    </source>
</evidence>
<accession>V6ATK1</accession>
<comment type="subcellular location">
    <subcellularLocation>
        <location evidence="1">Cell membrane</location>
        <topology evidence="1">Multi-pass membrane protein</topology>
    </subcellularLocation>
</comment>
<dbReference type="CDD" id="cd11386">
    <property type="entry name" value="MCP_signal"/>
    <property type="match status" value="1"/>
</dbReference>
<comment type="similarity">
    <text evidence="8">Belongs to the methyl-accepting chemotaxis (MCP) protein family.</text>
</comment>